<dbReference type="STRING" id="2282107.A0A286UA47"/>
<comment type="subcellular location">
    <subcellularLocation>
        <location evidence="7">Mitochondrion</location>
    </subcellularLocation>
    <subcellularLocation>
        <location evidence="7">Nucleus</location>
    </subcellularLocation>
</comment>
<dbReference type="GO" id="GO:0005634">
    <property type="term" value="C:nucleus"/>
    <property type="evidence" value="ECO:0007669"/>
    <property type="project" value="UniProtKB-SubCell"/>
</dbReference>
<dbReference type="NCBIfam" id="NF003589">
    <property type="entry name" value="PRK05254.1-2"/>
    <property type="match status" value="1"/>
</dbReference>
<dbReference type="SMART" id="SM00986">
    <property type="entry name" value="UDG"/>
    <property type="match status" value="1"/>
</dbReference>
<evidence type="ECO:0000259" key="10">
    <source>
        <dbReference type="SMART" id="SM00986"/>
    </source>
</evidence>
<dbReference type="GO" id="GO:0097510">
    <property type="term" value="P:base-excision repair, AP site formation via deaminated base removal"/>
    <property type="evidence" value="ECO:0007669"/>
    <property type="project" value="TreeGrafter"/>
</dbReference>
<feature type="active site" description="Proton acceptor" evidence="7 8">
    <location>
        <position position="196"/>
    </location>
</feature>
<comment type="function">
    <text evidence="7 9">Excises uracil residues from the DNA which can arise as a result of misincorporation of dUMP residues by DNA polymerase or due to deamination of cytosine.</text>
</comment>
<dbReference type="OrthoDB" id="10031947at2759"/>
<dbReference type="NCBIfam" id="NF003592">
    <property type="entry name" value="PRK05254.1-5"/>
    <property type="match status" value="1"/>
</dbReference>
<comment type="similarity">
    <text evidence="1 7 9">Belongs to the uracil-DNA glycosylase (UDG) superfamily. UNG family.</text>
</comment>
<evidence type="ECO:0000256" key="1">
    <source>
        <dbReference type="ARBA" id="ARBA00008184"/>
    </source>
</evidence>
<dbReference type="NCBIfam" id="NF003588">
    <property type="entry name" value="PRK05254.1-1"/>
    <property type="match status" value="1"/>
</dbReference>
<protein>
    <recommendedName>
        <fullName evidence="7 9">Uracil-DNA glycosylase</fullName>
        <shortName evidence="7">UDG</shortName>
        <ecNumber evidence="7 9">3.2.2.27</ecNumber>
    </recommendedName>
</protein>
<sequence>MADQKDSVDIVYLEDIEPKEIVKKQEDGDKEIATVLEKEERQSTTTIMGVKRQRTLMEMVALTPKSNSLDENGKDSEPSLKKQKVIADSKGASKAATGLQPLNSIPFSMQAFKDSLNEKEKELLALECETMGKSWLKLLKDEIKKPYFIELKKFLWSEGVKGPDGITDKIFPAPQNIYAWSQTPLGRVRVVIIGQDPYHGPGQAHGLSFSVPHGCRVPPSLRNIYAEIKKEYPEFSIPKHGNLTAWANEGVLLLNTALTVRNGNAGSHSKKGWETFTARVIDVVDKYGGANLGEKSGVGRGIVFLAWGNWAAKCVEKLDKNKHLILKSAHPSPLSASRGFLGNGHFKAANDWLEARYGKDGLIDWCTLDVKPPASE</sequence>
<reference evidence="11 12" key="1">
    <citation type="journal article" date="2017" name="Mol. Ecol.">
        <title>Comparative and population genomic landscape of Phellinus noxius: A hypervariable fungus causing root rot in trees.</title>
        <authorList>
            <person name="Chung C.L."/>
            <person name="Lee T.J."/>
            <person name="Akiba M."/>
            <person name="Lee H.H."/>
            <person name="Kuo T.H."/>
            <person name="Liu D."/>
            <person name="Ke H.M."/>
            <person name="Yokoi T."/>
            <person name="Roa M.B."/>
            <person name="Lu M.J."/>
            <person name="Chang Y.Y."/>
            <person name="Ann P.J."/>
            <person name="Tsai J.N."/>
            <person name="Chen C.Y."/>
            <person name="Tzean S.S."/>
            <person name="Ota Y."/>
            <person name="Hattori T."/>
            <person name="Sahashi N."/>
            <person name="Liou R.F."/>
            <person name="Kikuchi T."/>
            <person name="Tsai I.J."/>
        </authorList>
    </citation>
    <scope>NUCLEOTIDE SEQUENCE [LARGE SCALE GENOMIC DNA]</scope>
    <source>
        <strain evidence="11 12">FFPRI411160</strain>
    </source>
</reference>
<dbReference type="PANTHER" id="PTHR11264:SF0">
    <property type="entry name" value="URACIL-DNA GLYCOSYLASE"/>
    <property type="match status" value="1"/>
</dbReference>
<comment type="caution">
    <text evidence="11">The sequence shown here is derived from an EMBL/GenBank/DDBJ whole genome shotgun (WGS) entry which is preliminary data.</text>
</comment>
<keyword evidence="12" id="KW-1185">Reference proteome</keyword>
<evidence type="ECO:0000256" key="6">
    <source>
        <dbReference type="ARBA" id="ARBA00023242"/>
    </source>
</evidence>
<comment type="catalytic activity">
    <reaction evidence="7 9">
        <text>Hydrolyzes single-stranded DNA or mismatched double-stranded DNA and polynucleotides, releasing free uracil.</text>
        <dbReference type="EC" id="3.2.2.27"/>
    </reaction>
</comment>
<evidence type="ECO:0000256" key="7">
    <source>
        <dbReference type="HAMAP-Rule" id="MF_03166"/>
    </source>
</evidence>
<keyword evidence="2 7" id="KW-0227">DNA damage</keyword>
<dbReference type="EC" id="3.2.2.27" evidence="7 9"/>
<evidence type="ECO:0000256" key="4">
    <source>
        <dbReference type="ARBA" id="ARBA00023128"/>
    </source>
</evidence>
<dbReference type="HAMAP" id="MF_00148">
    <property type="entry name" value="UDG"/>
    <property type="match status" value="1"/>
</dbReference>
<keyword evidence="6 7" id="KW-0539">Nucleus</keyword>
<name>A0A286UA47_9AGAM</name>
<evidence type="ECO:0000256" key="5">
    <source>
        <dbReference type="ARBA" id="ARBA00023204"/>
    </source>
</evidence>
<evidence type="ECO:0000256" key="3">
    <source>
        <dbReference type="ARBA" id="ARBA00022801"/>
    </source>
</evidence>
<dbReference type="FunCoup" id="A0A286UA47">
    <property type="interactions" value="419"/>
</dbReference>
<evidence type="ECO:0000313" key="12">
    <source>
        <dbReference type="Proteomes" id="UP000217199"/>
    </source>
</evidence>
<dbReference type="EMBL" id="NBII01000008">
    <property type="protein sequence ID" value="PAV16453.1"/>
    <property type="molecule type" value="Genomic_DNA"/>
</dbReference>
<evidence type="ECO:0000256" key="9">
    <source>
        <dbReference type="RuleBase" id="RU003780"/>
    </source>
</evidence>
<dbReference type="InterPro" id="IPR002043">
    <property type="entry name" value="UDG_fam1"/>
</dbReference>
<dbReference type="CDD" id="cd10027">
    <property type="entry name" value="UDG-F1-like"/>
    <property type="match status" value="1"/>
</dbReference>
<dbReference type="InterPro" id="IPR005122">
    <property type="entry name" value="Uracil-DNA_glycosylase-like"/>
</dbReference>
<keyword evidence="4 7" id="KW-0496">Mitochondrion</keyword>
<organism evidence="11 12">
    <name type="scientific">Pyrrhoderma noxium</name>
    <dbReference type="NCBI Taxonomy" id="2282107"/>
    <lineage>
        <taxon>Eukaryota</taxon>
        <taxon>Fungi</taxon>
        <taxon>Dikarya</taxon>
        <taxon>Basidiomycota</taxon>
        <taxon>Agaricomycotina</taxon>
        <taxon>Agaricomycetes</taxon>
        <taxon>Hymenochaetales</taxon>
        <taxon>Hymenochaetaceae</taxon>
        <taxon>Pyrrhoderma</taxon>
    </lineage>
</organism>
<dbReference type="Pfam" id="PF03167">
    <property type="entry name" value="UDG"/>
    <property type="match status" value="1"/>
</dbReference>
<accession>A0A286UA47</accession>
<dbReference type="AlphaFoldDB" id="A0A286UA47"/>
<dbReference type="NCBIfam" id="TIGR00628">
    <property type="entry name" value="ung"/>
    <property type="match status" value="1"/>
</dbReference>
<evidence type="ECO:0000256" key="8">
    <source>
        <dbReference type="PROSITE-ProRule" id="PRU10072"/>
    </source>
</evidence>
<dbReference type="GO" id="GO:0004844">
    <property type="term" value="F:uracil DNA N-glycosylase activity"/>
    <property type="evidence" value="ECO:0007669"/>
    <property type="project" value="UniProtKB-UniRule"/>
</dbReference>
<keyword evidence="3 7" id="KW-0378">Hydrolase</keyword>
<dbReference type="InterPro" id="IPR036895">
    <property type="entry name" value="Uracil-DNA_glycosylase-like_sf"/>
</dbReference>
<feature type="domain" description="Uracil-DNA glycosylase-like" evidence="10">
    <location>
        <begin position="181"/>
        <end position="353"/>
    </location>
</feature>
<dbReference type="InParanoid" id="A0A286UA47"/>
<dbReference type="GO" id="GO:0005739">
    <property type="term" value="C:mitochondrion"/>
    <property type="evidence" value="ECO:0007669"/>
    <property type="project" value="UniProtKB-SubCell"/>
</dbReference>
<dbReference type="PANTHER" id="PTHR11264">
    <property type="entry name" value="URACIL-DNA GLYCOSYLASE"/>
    <property type="match status" value="1"/>
</dbReference>
<dbReference type="Proteomes" id="UP000217199">
    <property type="component" value="Unassembled WGS sequence"/>
</dbReference>
<keyword evidence="5 7" id="KW-0234">DNA repair</keyword>
<dbReference type="Gene3D" id="3.40.470.10">
    <property type="entry name" value="Uracil-DNA glycosylase-like domain"/>
    <property type="match status" value="1"/>
</dbReference>
<dbReference type="InterPro" id="IPR018085">
    <property type="entry name" value="Ura-DNA_Glyclase_AS"/>
</dbReference>
<dbReference type="SUPFAM" id="SSF52141">
    <property type="entry name" value="Uracil-DNA glycosylase-like"/>
    <property type="match status" value="1"/>
</dbReference>
<dbReference type="PROSITE" id="PS00130">
    <property type="entry name" value="U_DNA_GLYCOSYLASE"/>
    <property type="match status" value="1"/>
</dbReference>
<evidence type="ECO:0000256" key="2">
    <source>
        <dbReference type="ARBA" id="ARBA00022763"/>
    </source>
</evidence>
<proteinExistence type="inferred from homology"/>
<dbReference type="SMART" id="SM00987">
    <property type="entry name" value="UreE_C"/>
    <property type="match status" value="1"/>
</dbReference>
<evidence type="ECO:0000313" key="11">
    <source>
        <dbReference type="EMBL" id="PAV16453.1"/>
    </source>
</evidence>
<gene>
    <name evidence="7" type="primary">UNG1</name>
    <name evidence="11" type="ORF">PNOK_0807300</name>
</gene>
<dbReference type="FunFam" id="3.40.470.10:FF:000007">
    <property type="entry name" value="Uracil-DNA glycosylase"/>
    <property type="match status" value="1"/>
</dbReference>